<name>R4KK07_9FIRM</name>
<comment type="catalytic activity">
    <reaction evidence="17 19">
        <text>alpha-ribazole + adenosylcob(III)inamide-GDP = adenosylcob(III)alamin + GMP + H(+)</text>
        <dbReference type="Rhea" id="RHEA:16049"/>
        <dbReference type="ChEBI" id="CHEBI:10329"/>
        <dbReference type="ChEBI" id="CHEBI:15378"/>
        <dbReference type="ChEBI" id="CHEBI:18408"/>
        <dbReference type="ChEBI" id="CHEBI:58115"/>
        <dbReference type="ChEBI" id="CHEBI:60487"/>
        <dbReference type="EC" id="2.7.8.26"/>
    </reaction>
</comment>
<evidence type="ECO:0000256" key="13">
    <source>
        <dbReference type="ARBA" id="ARBA00023136"/>
    </source>
</evidence>
<evidence type="ECO:0000256" key="14">
    <source>
        <dbReference type="ARBA" id="ARBA00025228"/>
    </source>
</evidence>
<evidence type="ECO:0000256" key="15">
    <source>
        <dbReference type="ARBA" id="ARBA00032605"/>
    </source>
</evidence>
<dbReference type="KEGG" id="dgi:Desgi_4256"/>
<evidence type="ECO:0000256" key="19">
    <source>
        <dbReference type="HAMAP-Rule" id="MF_00719"/>
    </source>
</evidence>
<evidence type="ECO:0000256" key="17">
    <source>
        <dbReference type="ARBA" id="ARBA00048623"/>
    </source>
</evidence>
<feature type="transmembrane region" description="Helical" evidence="19">
    <location>
        <begin position="105"/>
        <end position="124"/>
    </location>
</feature>
<feature type="transmembrane region" description="Helical" evidence="19">
    <location>
        <begin position="34"/>
        <end position="51"/>
    </location>
</feature>
<evidence type="ECO:0000256" key="12">
    <source>
        <dbReference type="ARBA" id="ARBA00022989"/>
    </source>
</evidence>
<proteinExistence type="inferred from homology"/>
<comment type="similarity">
    <text evidence="4 19">Belongs to the CobS family.</text>
</comment>
<keyword evidence="11 19" id="KW-0460">Magnesium</keyword>
<comment type="pathway">
    <text evidence="3 19">Cofactor biosynthesis; adenosylcobalamin biosynthesis; adenosylcobalamin from cob(II)yrinate a,c-diamide: step 7/7.</text>
</comment>
<dbReference type="GO" id="GO:0009236">
    <property type="term" value="P:cobalamin biosynthetic process"/>
    <property type="evidence" value="ECO:0007669"/>
    <property type="project" value="UniProtKB-UniRule"/>
</dbReference>
<feature type="transmembrane region" description="Helical" evidence="19">
    <location>
        <begin position="192"/>
        <end position="212"/>
    </location>
</feature>
<dbReference type="PANTHER" id="PTHR34148:SF1">
    <property type="entry name" value="ADENOSYLCOBINAMIDE-GDP RIBAZOLETRANSFERASE"/>
    <property type="match status" value="1"/>
</dbReference>
<evidence type="ECO:0000256" key="1">
    <source>
        <dbReference type="ARBA" id="ARBA00001946"/>
    </source>
</evidence>
<dbReference type="HOGENOM" id="CLU_057426_1_1_9"/>
<comment type="cofactor">
    <cofactor evidence="1 19">
        <name>Mg(2+)</name>
        <dbReference type="ChEBI" id="CHEBI:18420"/>
    </cofactor>
</comment>
<evidence type="ECO:0000256" key="4">
    <source>
        <dbReference type="ARBA" id="ARBA00010561"/>
    </source>
</evidence>
<evidence type="ECO:0000256" key="18">
    <source>
        <dbReference type="ARBA" id="ARBA00049504"/>
    </source>
</evidence>
<protein>
    <recommendedName>
        <fullName evidence="6 19">Adenosylcobinamide-GDP ribazoletransferase</fullName>
        <ecNumber evidence="5 19">2.7.8.26</ecNumber>
    </recommendedName>
    <alternativeName>
        <fullName evidence="16 19">Cobalamin synthase</fullName>
    </alternativeName>
    <alternativeName>
        <fullName evidence="15 19">Cobalamin-5'-phosphate synthase</fullName>
    </alternativeName>
</protein>
<keyword evidence="13 19" id="KW-0472">Membrane</keyword>
<organism evidence="20 21">
    <name type="scientific">Desulfoscipio gibsoniae DSM 7213</name>
    <dbReference type="NCBI Taxonomy" id="767817"/>
    <lineage>
        <taxon>Bacteria</taxon>
        <taxon>Bacillati</taxon>
        <taxon>Bacillota</taxon>
        <taxon>Clostridia</taxon>
        <taxon>Eubacteriales</taxon>
        <taxon>Desulfallaceae</taxon>
        <taxon>Desulfoscipio</taxon>
    </lineage>
</organism>
<evidence type="ECO:0000256" key="5">
    <source>
        <dbReference type="ARBA" id="ARBA00013200"/>
    </source>
</evidence>
<keyword evidence="10 19" id="KW-0812">Transmembrane</keyword>
<reference evidence="20 21" key="1">
    <citation type="submission" date="2012-01" db="EMBL/GenBank/DDBJ databases">
        <title>Complete sequence of Desulfotomaculum gibsoniae DSM 7213.</title>
        <authorList>
            <consortium name="US DOE Joint Genome Institute"/>
            <person name="Lucas S."/>
            <person name="Han J."/>
            <person name="Lapidus A."/>
            <person name="Cheng J.-F."/>
            <person name="Goodwin L."/>
            <person name="Pitluck S."/>
            <person name="Peters L."/>
            <person name="Ovchinnikova G."/>
            <person name="Teshima H."/>
            <person name="Detter J.C."/>
            <person name="Han C."/>
            <person name="Tapia R."/>
            <person name="Land M."/>
            <person name="Hauser L."/>
            <person name="Kyrpides N."/>
            <person name="Ivanova N."/>
            <person name="Pagani I."/>
            <person name="Parshina S."/>
            <person name="Plugge C."/>
            <person name="Muyzer G."/>
            <person name="Kuever J."/>
            <person name="Ivanova A."/>
            <person name="Nazina T."/>
            <person name="Klenk H.-P."/>
            <person name="Brambilla E."/>
            <person name="Spring S."/>
            <person name="Stams A.F."/>
            <person name="Woyke T."/>
        </authorList>
    </citation>
    <scope>NUCLEOTIDE SEQUENCE [LARGE SCALE GENOMIC DNA]</scope>
    <source>
        <strain evidence="20 21">DSM 7213</strain>
    </source>
</reference>
<comment type="function">
    <text evidence="14 19">Joins adenosylcobinamide-GDP and alpha-ribazole to generate adenosylcobalamin (Ado-cobalamin). Also synthesizes adenosylcobalamin 5'-phosphate from adenosylcobinamide-GDP and alpha-ribazole 5'-phosphate.</text>
</comment>
<evidence type="ECO:0000256" key="9">
    <source>
        <dbReference type="ARBA" id="ARBA00022679"/>
    </source>
</evidence>
<gene>
    <name evidence="19" type="primary">cobS</name>
    <name evidence="20" type="ORF">Desgi_4256</name>
</gene>
<evidence type="ECO:0000256" key="6">
    <source>
        <dbReference type="ARBA" id="ARBA00015850"/>
    </source>
</evidence>
<evidence type="ECO:0000256" key="7">
    <source>
        <dbReference type="ARBA" id="ARBA00022475"/>
    </source>
</evidence>
<keyword evidence="21" id="KW-1185">Reference proteome</keyword>
<keyword evidence="8 19" id="KW-0169">Cobalamin biosynthesis</keyword>
<evidence type="ECO:0000256" key="10">
    <source>
        <dbReference type="ARBA" id="ARBA00022692"/>
    </source>
</evidence>
<dbReference type="EMBL" id="CP003273">
    <property type="protein sequence ID" value="AGL03503.1"/>
    <property type="molecule type" value="Genomic_DNA"/>
</dbReference>
<dbReference type="Pfam" id="PF02654">
    <property type="entry name" value="CobS"/>
    <property type="match status" value="1"/>
</dbReference>
<dbReference type="Proteomes" id="UP000013520">
    <property type="component" value="Chromosome"/>
</dbReference>
<dbReference type="STRING" id="767817.Desgi_4256"/>
<comment type="catalytic activity">
    <reaction evidence="18 19">
        <text>alpha-ribazole 5'-phosphate + adenosylcob(III)inamide-GDP = adenosylcob(III)alamin 5'-phosphate + GMP + H(+)</text>
        <dbReference type="Rhea" id="RHEA:23560"/>
        <dbReference type="ChEBI" id="CHEBI:15378"/>
        <dbReference type="ChEBI" id="CHEBI:57918"/>
        <dbReference type="ChEBI" id="CHEBI:58115"/>
        <dbReference type="ChEBI" id="CHEBI:60487"/>
        <dbReference type="ChEBI" id="CHEBI:60493"/>
        <dbReference type="EC" id="2.7.8.26"/>
    </reaction>
</comment>
<comment type="subcellular location">
    <subcellularLocation>
        <location evidence="2 19">Cell membrane</location>
        <topology evidence="2 19">Multi-pass membrane protein</topology>
    </subcellularLocation>
</comment>
<sequence>MEFLLALQFLTRIPVTIARIGDDRVMARSMSYFSFIGLLIGGAAAGLHYLLGLGFSSTVANLGAIIFVIFVTGNLHGDGLMDTADGIFSGRPGDRMLEIMKDSRVGSHGVMAGVLVVLLRVVLLGEMDQTSQMMALVLAPTLGRWAQVYGAARYPYARSNGGTGSFTAYVGWRELGANSLVALGLSLALLKLSGLILLGVTLIGTILFHGFIKGKLGGITGDTLGAASECIEILTLVMLVLLPLLKL</sequence>
<dbReference type="PANTHER" id="PTHR34148">
    <property type="entry name" value="ADENOSYLCOBINAMIDE-GDP RIBAZOLETRANSFERASE"/>
    <property type="match status" value="1"/>
</dbReference>
<feature type="transmembrane region" description="Helical" evidence="19">
    <location>
        <begin position="58"/>
        <end position="76"/>
    </location>
</feature>
<keyword evidence="7 19" id="KW-1003">Cell membrane</keyword>
<dbReference type="GO" id="GO:0051073">
    <property type="term" value="F:adenosylcobinamide-GDP ribazoletransferase activity"/>
    <property type="evidence" value="ECO:0007669"/>
    <property type="project" value="UniProtKB-UniRule"/>
</dbReference>
<feature type="transmembrane region" description="Helical" evidence="19">
    <location>
        <begin position="224"/>
        <end position="245"/>
    </location>
</feature>
<dbReference type="HAMAP" id="MF_00719">
    <property type="entry name" value="CobS"/>
    <property type="match status" value="1"/>
</dbReference>
<evidence type="ECO:0000256" key="11">
    <source>
        <dbReference type="ARBA" id="ARBA00022842"/>
    </source>
</evidence>
<dbReference type="NCBIfam" id="TIGR00317">
    <property type="entry name" value="cobS"/>
    <property type="match status" value="1"/>
</dbReference>
<evidence type="ECO:0000313" key="20">
    <source>
        <dbReference type="EMBL" id="AGL03503.1"/>
    </source>
</evidence>
<evidence type="ECO:0000256" key="16">
    <source>
        <dbReference type="ARBA" id="ARBA00032853"/>
    </source>
</evidence>
<evidence type="ECO:0000256" key="3">
    <source>
        <dbReference type="ARBA" id="ARBA00004663"/>
    </source>
</evidence>
<dbReference type="RefSeq" id="WP_006521444.1">
    <property type="nucleotide sequence ID" value="NC_021184.1"/>
</dbReference>
<keyword evidence="9 19" id="KW-0808">Transferase</keyword>
<evidence type="ECO:0000256" key="8">
    <source>
        <dbReference type="ARBA" id="ARBA00022573"/>
    </source>
</evidence>
<dbReference type="InterPro" id="IPR003805">
    <property type="entry name" value="CobS"/>
</dbReference>
<dbReference type="GO" id="GO:0008818">
    <property type="term" value="F:cobalamin 5'-phosphate synthase activity"/>
    <property type="evidence" value="ECO:0007669"/>
    <property type="project" value="UniProtKB-UniRule"/>
</dbReference>
<dbReference type="UniPathway" id="UPA00148">
    <property type="reaction ID" value="UER00238"/>
</dbReference>
<accession>R4KK07</accession>
<keyword evidence="12 19" id="KW-1133">Transmembrane helix</keyword>
<dbReference type="eggNOG" id="COG0368">
    <property type="taxonomic scope" value="Bacteria"/>
</dbReference>
<dbReference type="EC" id="2.7.8.26" evidence="5 19"/>
<evidence type="ECO:0000256" key="2">
    <source>
        <dbReference type="ARBA" id="ARBA00004651"/>
    </source>
</evidence>
<dbReference type="AlphaFoldDB" id="R4KK07"/>
<evidence type="ECO:0000313" key="21">
    <source>
        <dbReference type="Proteomes" id="UP000013520"/>
    </source>
</evidence>
<dbReference type="GO" id="GO:0005886">
    <property type="term" value="C:plasma membrane"/>
    <property type="evidence" value="ECO:0007669"/>
    <property type="project" value="UniProtKB-SubCell"/>
</dbReference>